<organism evidence="3 4">
    <name type="scientific">Prorocentrum cordatum</name>
    <dbReference type="NCBI Taxonomy" id="2364126"/>
    <lineage>
        <taxon>Eukaryota</taxon>
        <taxon>Sar</taxon>
        <taxon>Alveolata</taxon>
        <taxon>Dinophyceae</taxon>
        <taxon>Prorocentrales</taxon>
        <taxon>Prorocentraceae</taxon>
        <taxon>Prorocentrum</taxon>
    </lineage>
</organism>
<evidence type="ECO:0000313" key="3">
    <source>
        <dbReference type="EMBL" id="CAK0847505.1"/>
    </source>
</evidence>
<feature type="compositionally biased region" description="Low complexity" evidence="1">
    <location>
        <begin position="624"/>
        <end position="639"/>
    </location>
</feature>
<dbReference type="EMBL" id="CAUYUJ010014905">
    <property type="protein sequence ID" value="CAK0847505.1"/>
    <property type="molecule type" value="Genomic_DNA"/>
</dbReference>
<reference evidence="3" key="1">
    <citation type="submission" date="2023-10" db="EMBL/GenBank/DDBJ databases">
        <authorList>
            <person name="Chen Y."/>
            <person name="Shah S."/>
            <person name="Dougan E. K."/>
            <person name="Thang M."/>
            <person name="Chan C."/>
        </authorList>
    </citation>
    <scope>NUCLEOTIDE SEQUENCE [LARGE SCALE GENOMIC DNA]</scope>
</reference>
<dbReference type="SUPFAM" id="SSF55781">
    <property type="entry name" value="GAF domain-like"/>
    <property type="match status" value="2"/>
</dbReference>
<dbReference type="InterPro" id="IPR003018">
    <property type="entry name" value="GAF"/>
</dbReference>
<proteinExistence type="predicted"/>
<feature type="region of interest" description="Disordered" evidence="1">
    <location>
        <begin position="752"/>
        <end position="776"/>
    </location>
</feature>
<feature type="compositionally biased region" description="Low complexity" evidence="1">
    <location>
        <begin position="31"/>
        <end position="47"/>
    </location>
</feature>
<comment type="caution">
    <text evidence="3">The sequence shown here is derived from an EMBL/GenBank/DDBJ whole genome shotgun (WGS) entry which is preliminary data.</text>
</comment>
<dbReference type="InterPro" id="IPR029016">
    <property type="entry name" value="GAF-like_dom_sf"/>
</dbReference>
<evidence type="ECO:0000259" key="2">
    <source>
        <dbReference type="SMART" id="SM00065"/>
    </source>
</evidence>
<feature type="region of interest" description="Disordered" evidence="1">
    <location>
        <begin position="415"/>
        <end position="481"/>
    </location>
</feature>
<dbReference type="Pfam" id="PF01590">
    <property type="entry name" value="GAF"/>
    <property type="match status" value="2"/>
</dbReference>
<dbReference type="Gene3D" id="3.30.450.40">
    <property type="match status" value="2"/>
</dbReference>
<keyword evidence="4" id="KW-1185">Reference proteome</keyword>
<evidence type="ECO:0000313" key="4">
    <source>
        <dbReference type="Proteomes" id="UP001189429"/>
    </source>
</evidence>
<gene>
    <name evidence="3" type="ORF">PCOR1329_LOCUS40692</name>
</gene>
<evidence type="ECO:0000256" key="1">
    <source>
        <dbReference type="SAM" id="MobiDB-lite"/>
    </source>
</evidence>
<feature type="compositionally biased region" description="Low complexity" evidence="1">
    <location>
        <begin position="754"/>
        <end position="766"/>
    </location>
</feature>
<sequence length="776" mass="83448">MLLFRTLHVCVRSPRAGPRGTLLPPGPPLLAPAAGGRPGHGPSPRARAGGCWTGLSRSCARRELLDSDLHRLFAVTRKITAEIVPQETIGIVISETLQLLSCDRVSLFVLDKKARVLRLYASNLSTSIVVQMGQGIAGYVFEHLEAVSIPDCYKDPRFDCSFDRASGYTTRSLLAAPILDYEGSCVGVLQAINKVGPHDKAVFDPMPIGMRAVPFRTKRNDEKMLLHLTQHVGIALRNSEVYREAISSSERATGLLNTIQGLSQDLGIQSMLLTITMHAGQIVSCERSTVFLLDEAKGELWSVSTDTGQEIRIPKTTGLAGECCSEGKLINIPDAYADSRFNQDVDKRTGFKTQSILAIPMLTAGGDVLGVIQMINKVSPDGAYEVFDEADVAVMELFAKFVGPRLTQSPALVPQAARRPPPSEAALALSPGARAPGPAPQPRRSGCRAEAMGPLQERTRSTRARWAAAERPTARSATGPKGRTFPLGGCVVPAWRAAGSCQRERGPGLFFFLLARRDRQLHSRPAPPCLGLAGLWWGQVRRKVYACAALSSSTTRPARAWALRGALQRPRHPTAASMPASSQGSPAGSRADLPSPCLRLPRLPAGGAWRRSRLLALERARRGGLPSREGARGGRAPRSAGREVRGGGLALWRSRPLASPTIGRACAFAAVGPLCSLPVSTSPPPRGTGCREPALPWRCRQWPRTLAAWSARWPPLRRRARHPHLFPSPVRTPSPLLAVSVPFGFPIPSPVGQRGASPGRPGSAGALVHRWPESPA</sequence>
<feature type="region of interest" description="Disordered" evidence="1">
    <location>
        <begin position="567"/>
        <end position="592"/>
    </location>
</feature>
<dbReference type="Proteomes" id="UP001189429">
    <property type="component" value="Unassembled WGS sequence"/>
</dbReference>
<feature type="domain" description="GAF" evidence="2">
    <location>
        <begin position="267"/>
        <end position="417"/>
    </location>
</feature>
<name>A0ABN9TNN6_9DINO</name>
<protein>
    <recommendedName>
        <fullName evidence="2">GAF domain-containing protein</fullName>
    </recommendedName>
</protein>
<feature type="region of interest" description="Disordered" evidence="1">
    <location>
        <begin position="19"/>
        <end position="47"/>
    </location>
</feature>
<feature type="domain" description="GAF" evidence="2">
    <location>
        <begin position="80"/>
        <end position="246"/>
    </location>
</feature>
<dbReference type="SMART" id="SM00065">
    <property type="entry name" value="GAF"/>
    <property type="match status" value="2"/>
</dbReference>
<feature type="compositionally biased region" description="Low complexity" evidence="1">
    <location>
        <begin position="415"/>
        <end position="436"/>
    </location>
</feature>
<feature type="region of interest" description="Disordered" evidence="1">
    <location>
        <begin position="624"/>
        <end position="645"/>
    </location>
</feature>
<accession>A0ABN9TNN6</accession>